<evidence type="ECO:0000256" key="6">
    <source>
        <dbReference type="ARBA" id="ARBA00023134"/>
    </source>
</evidence>
<dbReference type="PROSITE" id="PS51420">
    <property type="entry name" value="RHO"/>
    <property type="match status" value="1"/>
</dbReference>
<dbReference type="CDD" id="cd00051">
    <property type="entry name" value="EFh"/>
    <property type="match status" value="1"/>
</dbReference>
<feature type="compositionally biased region" description="Polar residues" evidence="8">
    <location>
        <begin position="359"/>
        <end position="368"/>
    </location>
</feature>
<keyword evidence="4" id="KW-0106">Calcium</keyword>
<dbReference type="GO" id="GO:0005525">
    <property type="term" value="F:GTP binding"/>
    <property type="evidence" value="ECO:0007669"/>
    <property type="project" value="UniProtKB-KW"/>
</dbReference>
<dbReference type="CDD" id="cd00154">
    <property type="entry name" value="Rab"/>
    <property type="match status" value="1"/>
</dbReference>
<dbReference type="SMART" id="SM00054">
    <property type="entry name" value="EFh"/>
    <property type="match status" value="2"/>
</dbReference>
<name>A0AAN9VSB2_9ORTH</name>
<keyword evidence="11" id="KW-1185">Reference proteome</keyword>
<keyword evidence="2" id="KW-0963">Cytoplasm</keyword>
<dbReference type="PROSITE" id="PS51419">
    <property type="entry name" value="RAB"/>
    <property type="match status" value="1"/>
</dbReference>
<dbReference type="Gene3D" id="3.40.50.300">
    <property type="entry name" value="P-loop containing nucleotide triphosphate hydrolases"/>
    <property type="match status" value="1"/>
</dbReference>
<dbReference type="PANTHER" id="PTHR47977">
    <property type="entry name" value="RAS-RELATED PROTEIN RAB"/>
    <property type="match status" value="1"/>
</dbReference>
<dbReference type="InterPro" id="IPR001806">
    <property type="entry name" value="Small_GTPase"/>
</dbReference>
<feature type="region of interest" description="Disordered" evidence="8">
    <location>
        <begin position="341"/>
        <end position="368"/>
    </location>
</feature>
<dbReference type="SMART" id="SM00174">
    <property type="entry name" value="RHO"/>
    <property type="match status" value="1"/>
</dbReference>
<dbReference type="NCBIfam" id="TIGR00231">
    <property type="entry name" value="small_GTP"/>
    <property type="match status" value="1"/>
</dbReference>
<dbReference type="GO" id="GO:0005737">
    <property type="term" value="C:cytoplasm"/>
    <property type="evidence" value="ECO:0007669"/>
    <property type="project" value="UniProtKB-SubCell"/>
</dbReference>
<feature type="coiled-coil region" evidence="7">
    <location>
        <begin position="183"/>
        <end position="226"/>
    </location>
</feature>
<feature type="domain" description="EF-hand" evidence="9">
    <location>
        <begin position="40"/>
        <end position="72"/>
    </location>
</feature>
<evidence type="ECO:0000313" key="10">
    <source>
        <dbReference type="EMBL" id="KAK7868731.1"/>
    </source>
</evidence>
<evidence type="ECO:0000256" key="1">
    <source>
        <dbReference type="ARBA" id="ARBA00004496"/>
    </source>
</evidence>
<keyword evidence="5 7" id="KW-0175">Coiled coil</keyword>
<dbReference type="PROSITE" id="PS50222">
    <property type="entry name" value="EF_HAND_2"/>
    <property type="match status" value="2"/>
</dbReference>
<dbReference type="GO" id="GO:0005509">
    <property type="term" value="F:calcium ion binding"/>
    <property type="evidence" value="ECO:0007669"/>
    <property type="project" value="InterPro"/>
</dbReference>
<dbReference type="Proteomes" id="UP001378592">
    <property type="component" value="Unassembled WGS sequence"/>
</dbReference>
<dbReference type="InterPro" id="IPR027417">
    <property type="entry name" value="P-loop_NTPase"/>
</dbReference>
<evidence type="ECO:0000256" key="8">
    <source>
        <dbReference type="SAM" id="MobiDB-lite"/>
    </source>
</evidence>
<keyword evidence="6" id="KW-0342">GTP-binding</keyword>
<evidence type="ECO:0000256" key="4">
    <source>
        <dbReference type="ARBA" id="ARBA00022837"/>
    </source>
</evidence>
<comment type="caution">
    <text evidence="10">The sequence shown here is derived from an EMBL/GenBank/DDBJ whole genome shotgun (WGS) entry which is preliminary data.</text>
</comment>
<dbReference type="InterPro" id="IPR002048">
    <property type="entry name" value="EF_hand_dom"/>
</dbReference>
<reference evidence="10 11" key="1">
    <citation type="submission" date="2024-03" db="EMBL/GenBank/DDBJ databases">
        <title>The genome assembly and annotation of the cricket Gryllus longicercus Weissman &amp; Gray.</title>
        <authorList>
            <person name="Szrajer S."/>
            <person name="Gray D."/>
            <person name="Ylla G."/>
        </authorList>
    </citation>
    <scope>NUCLEOTIDE SEQUENCE [LARGE SCALE GENOMIC DNA]</scope>
    <source>
        <strain evidence="10">DAG 2021-001</strain>
        <tissue evidence="10">Whole body minus gut</tissue>
    </source>
</reference>
<evidence type="ECO:0000259" key="9">
    <source>
        <dbReference type="PROSITE" id="PS50222"/>
    </source>
</evidence>
<feature type="domain" description="EF-hand" evidence="9">
    <location>
        <begin position="3"/>
        <end position="38"/>
    </location>
</feature>
<dbReference type="PROSITE" id="PS00018">
    <property type="entry name" value="EF_HAND_1"/>
    <property type="match status" value="2"/>
</dbReference>
<feature type="coiled-coil region" evidence="7">
    <location>
        <begin position="260"/>
        <end position="315"/>
    </location>
</feature>
<dbReference type="Pfam" id="PF13499">
    <property type="entry name" value="EF-hand_7"/>
    <property type="match status" value="1"/>
</dbReference>
<proteinExistence type="predicted"/>
<dbReference type="SMART" id="SM00173">
    <property type="entry name" value="RAS"/>
    <property type="match status" value="1"/>
</dbReference>
<dbReference type="GO" id="GO:0003924">
    <property type="term" value="F:GTPase activity"/>
    <property type="evidence" value="ECO:0007669"/>
    <property type="project" value="InterPro"/>
</dbReference>
<dbReference type="Gene3D" id="1.10.238.10">
    <property type="entry name" value="EF-hand"/>
    <property type="match status" value="1"/>
</dbReference>
<dbReference type="InterPro" id="IPR050227">
    <property type="entry name" value="Rab"/>
</dbReference>
<keyword evidence="3" id="KW-0547">Nucleotide-binding</keyword>
<dbReference type="SMART" id="SM00175">
    <property type="entry name" value="RAB"/>
    <property type="match status" value="1"/>
</dbReference>
<evidence type="ECO:0000256" key="7">
    <source>
        <dbReference type="SAM" id="Coils"/>
    </source>
</evidence>
<gene>
    <name evidence="10" type="ORF">R5R35_002533</name>
</gene>
<dbReference type="InterPro" id="IPR018247">
    <property type="entry name" value="EF_Hand_1_Ca_BS"/>
</dbReference>
<accession>A0AAN9VSB2</accession>
<dbReference type="SUPFAM" id="SSF52540">
    <property type="entry name" value="P-loop containing nucleoside triphosphate hydrolases"/>
    <property type="match status" value="1"/>
</dbReference>
<dbReference type="PRINTS" id="PR00449">
    <property type="entry name" value="RASTRNSFRMNG"/>
</dbReference>
<dbReference type="AlphaFoldDB" id="A0AAN9VSB2"/>
<dbReference type="InterPro" id="IPR005225">
    <property type="entry name" value="Small_GTP-bd"/>
</dbReference>
<protein>
    <recommendedName>
        <fullName evidence="9">EF-hand domain-containing protein</fullName>
    </recommendedName>
</protein>
<dbReference type="SMART" id="SM00176">
    <property type="entry name" value="RAN"/>
    <property type="match status" value="1"/>
</dbReference>
<evidence type="ECO:0000256" key="5">
    <source>
        <dbReference type="ARBA" id="ARBA00023054"/>
    </source>
</evidence>
<dbReference type="InterPro" id="IPR011992">
    <property type="entry name" value="EF-hand-dom_pair"/>
</dbReference>
<evidence type="ECO:0000256" key="2">
    <source>
        <dbReference type="ARBA" id="ARBA00022490"/>
    </source>
</evidence>
<dbReference type="PROSITE" id="PS51421">
    <property type="entry name" value="RAS"/>
    <property type="match status" value="1"/>
</dbReference>
<comment type="subcellular location">
    <subcellularLocation>
        <location evidence="1">Cytoplasm</location>
    </subcellularLocation>
</comment>
<evidence type="ECO:0000256" key="3">
    <source>
        <dbReference type="ARBA" id="ARBA00022741"/>
    </source>
</evidence>
<dbReference type="SUPFAM" id="SSF47473">
    <property type="entry name" value="EF-hand"/>
    <property type="match status" value="1"/>
</dbReference>
<evidence type="ECO:0000313" key="11">
    <source>
        <dbReference type="Proteomes" id="UP001378592"/>
    </source>
</evidence>
<dbReference type="EMBL" id="JAZDUA010000087">
    <property type="protein sequence ID" value="KAK7868731.1"/>
    <property type="molecule type" value="Genomic_DNA"/>
</dbReference>
<dbReference type="FunFam" id="3.40.50.300:FF:001348">
    <property type="entry name" value="Ras and EF-hand domain-containing protein"/>
    <property type="match status" value="1"/>
</dbReference>
<sequence>MATNNSQLEQLFRECDKNGTGHIGPSEFRELCTGFDIGPADSDAIFADLDHDGDGKVSLEDFAWGFRDFLRPDEGDARRASVDESAATRWQDMERRQSVARRAWSNLVASVGLSTITQFLNTSGPKLAELYEELQTLETCPQLVKHFEHAFSSLLHDVKKLHEDNKKMEEMFMKEKEVHLIHLRSLEEELDMQVARVEQQVREEARTKYEAEKRALQERMETEIAELQTHLRLFQKVNKALSRKSGENQPDERHEAAMENRQLRQMLADTKTNLALLRSEMAHLKTEYDFKCRLLNEQEETVSEYRQQNDLVHRQLDLLHEANSRMQDTNDSLLSVLELPETRSPRPASPCCCSQASSTGSGPRTSISPSIRLWHTENEPPSDLSNTFDSPPNSLDHCTTLSKEDSQFSIKEFIEDLDSGRSTMRETHDADSDKSLHDELLLATGKLPDARVNIQASEKPISSPAPVTHYIPKISVTAAELEPTGPPDRTFKIVLAGDAAVGKSCFIFRFCKGVFHKNLGSTLGVDFQVKTIRVDNRNVTLQLWDTAGQERFRSMTKAYFRRADGVMLLYDVTNEKSFLNVRQWIQGIEEVTERAVPITLCGNKLDLRNESRAQGISCVDTSQGRKLAEENKAIFMETSSKTGDNILEAVLALSYEMLMQEDSEVKTSAMEIKSEPTKTCCASKK</sequence>
<dbReference type="SMART" id="SM00177">
    <property type="entry name" value="ARF"/>
    <property type="match status" value="1"/>
</dbReference>
<organism evidence="10 11">
    <name type="scientific">Gryllus longicercus</name>
    <dbReference type="NCBI Taxonomy" id="2509291"/>
    <lineage>
        <taxon>Eukaryota</taxon>
        <taxon>Metazoa</taxon>
        <taxon>Ecdysozoa</taxon>
        <taxon>Arthropoda</taxon>
        <taxon>Hexapoda</taxon>
        <taxon>Insecta</taxon>
        <taxon>Pterygota</taxon>
        <taxon>Neoptera</taxon>
        <taxon>Polyneoptera</taxon>
        <taxon>Orthoptera</taxon>
        <taxon>Ensifera</taxon>
        <taxon>Gryllidea</taxon>
        <taxon>Grylloidea</taxon>
        <taxon>Gryllidae</taxon>
        <taxon>Gryllinae</taxon>
        <taxon>Gryllus</taxon>
    </lineage>
</organism>
<dbReference type="Pfam" id="PF00071">
    <property type="entry name" value="Ras"/>
    <property type="match status" value="1"/>
</dbReference>